<name>A3CAK2_ORYSJ</name>
<proteinExistence type="predicted"/>
<reference evidence="2" key="1">
    <citation type="journal article" date="2005" name="PLoS Biol.">
        <title>The genomes of Oryza sativa: a history of duplications.</title>
        <authorList>
            <person name="Yu J."/>
            <person name="Wang J."/>
            <person name="Lin W."/>
            <person name="Li S."/>
            <person name="Li H."/>
            <person name="Zhou J."/>
            <person name="Ni P."/>
            <person name="Dong W."/>
            <person name="Hu S."/>
            <person name="Zeng C."/>
            <person name="Zhang J."/>
            <person name="Zhang Y."/>
            <person name="Li R."/>
            <person name="Xu Z."/>
            <person name="Li S."/>
            <person name="Li X."/>
            <person name="Zheng H."/>
            <person name="Cong L."/>
            <person name="Lin L."/>
            <person name="Yin J."/>
            <person name="Geng J."/>
            <person name="Li G."/>
            <person name="Shi J."/>
            <person name="Liu J."/>
            <person name="Lv H."/>
            <person name="Li J."/>
            <person name="Wang J."/>
            <person name="Deng Y."/>
            <person name="Ran L."/>
            <person name="Shi X."/>
            <person name="Wang X."/>
            <person name="Wu Q."/>
            <person name="Li C."/>
            <person name="Ren X."/>
            <person name="Wang J."/>
            <person name="Wang X."/>
            <person name="Li D."/>
            <person name="Liu D."/>
            <person name="Zhang X."/>
            <person name="Ji Z."/>
            <person name="Zhao W."/>
            <person name="Sun Y."/>
            <person name="Zhang Z."/>
            <person name="Bao J."/>
            <person name="Han Y."/>
            <person name="Dong L."/>
            <person name="Ji J."/>
            <person name="Chen P."/>
            <person name="Wu S."/>
            <person name="Liu J."/>
            <person name="Xiao Y."/>
            <person name="Bu D."/>
            <person name="Tan J."/>
            <person name="Yang L."/>
            <person name="Ye C."/>
            <person name="Zhang J."/>
            <person name="Xu J."/>
            <person name="Zhou Y."/>
            <person name="Yu Y."/>
            <person name="Zhang B."/>
            <person name="Zhuang S."/>
            <person name="Wei H."/>
            <person name="Liu B."/>
            <person name="Lei M."/>
            <person name="Yu H."/>
            <person name="Li Y."/>
            <person name="Xu H."/>
            <person name="Wei S."/>
            <person name="He X."/>
            <person name="Fang L."/>
            <person name="Zhang Z."/>
            <person name="Zhang Y."/>
            <person name="Huang X."/>
            <person name="Su Z."/>
            <person name="Tong W."/>
            <person name="Li J."/>
            <person name="Tong Z."/>
            <person name="Li S."/>
            <person name="Ye J."/>
            <person name="Wang L."/>
            <person name="Fang L."/>
            <person name="Lei T."/>
            <person name="Chen C."/>
            <person name="Chen H."/>
            <person name="Xu Z."/>
            <person name="Li H."/>
            <person name="Huang H."/>
            <person name="Zhang F."/>
            <person name="Xu H."/>
            <person name="Li N."/>
            <person name="Zhao C."/>
            <person name="Li S."/>
            <person name="Dong L."/>
            <person name="Huang Y."/>
            <person name="Li L."/>
            <person name="Xi Y."/>
            <person name="Qi Q."/>
            <person name="Li W."/>
            <person name="Zhang B."/>
            <person name="Hu W."/>
            <person name="Zhang Y."/>
            <person name="Tian X."/>
            <person name="Jiao Y."/>
            <person name="Liang X."/>
            <person name="Jin J."/>
            <person name="Gao L."/>
            <person name="Zheng W."/>
            <person name="Hao B."/>
            <person name="Liu S."/>
            <person name="Wang W."/>
            <person name="Yuan L."/>
            <person name="Cao M."/>
            <person name="McDermott J."/>
            <person name="Samudrala R."/>
            <person name="Wang J."/>
            <person name="Wong G.K."/>
            <person name="Yang H."/>
        </authorList>
    </citation>
    <scope>NUCLEOTIDE SEQUENCE [LARGE SCALE GENOMIC DNA]</scope>
</reference>
<organism evidence="2">
    <name type="scientific">Oryza sativa subsp. japonica</name>
    <name type="common">Rice</name>
    <dbReference type="NCBI Taxonomy" id="39947"/>
    <lineage>
        <taxon>Eukaryota</taxon>
        <taxon>Viridiplantae</taxon>
        <taxon>Streptophyta</taxon>
        <taxon>Embryophyta</taxon>
        <taxon>Tracheophyta</taxon>
        <taxon>Spermatophyta</taxon>
        <taxon>Magnoliopsida</taxon>
        <taxon>Liliopsida</taxon>
        <taxon>Poales</taxon>
        <taxon>Poaceae</taxon>
        <taxon>BOP clade</taxon>
        <taxon>Oryzoideae</taxon>
        <taxon>Oryzeae</taxon>
        <taxon>Oryzinae</taxon>
        <taxon>Oryza</taxon>
        <taxon>Oryza sativa</taxon>
    </lineage>
</organism>
<protein>
    <recommendedName>
        <fullName evidence="1">Ubiquitin-like domain-containing protein</fullName>
    </recommendedName>
</protein>
<dbReference type="EMBL" id="CM000148">
    <property type="protein sequence ID" value="EAZ18115.1"/>
    <property type="molecule type" value="Genomic_DNA"/>
</dbReference>
<dbReference type="InterPro" id="IPR029071">
    <property type="entry name" value="Ubiquitin-like_domsf"/>
</dbReference>
<dbReference type="InterPro" id="IPR000626">
    <property type="entry name" value="Ubiquitin-like_dom"/>
</dbReference>
<sequence length="96" mass="10888">MDVTFQMWAGGALLGARKGRSFTAEIGSTSSLQRMKTAVMNQEGFPVQHQRPFFGGVEMQEKGDDTTREYSIVKGSTIDLLIPYRYRGRRRRSLIN</sequence>
<evidence type="ECO:0000313" key="2">
    <source>
        <dbReference type="EMBL" id="EAZ18115.1"/>
    </source>
</evidence>
<dbReference type="AlphaFoldDB" id="A3CAK2"/>
<dbReference type="Gene3D" id="3.10.20.90">
    <property type="entry name" value="Phosphatidylinositol 3-kinase Catalytic Subunit, Chain A, domain 1"/>
    <property type="match status" value="1"/>
</dbReference>
<feature type="domain" description="Ubiquitin-like" evidence="1">
    <location>
        <begin position="1"/>
        <end position="82"/>
    </location>
</feature>
<dbReference type="CDD" id="cd17039">
    <property type="entry name" value="Ubl_ubiquitin_like"/>
    <property type="match status" value="1"/>
</dbReference>
<dbReference type="Pfam" id="PF00240">
    <property type="entry name" value="ubiquitin"/>
    <property type="match status" value="1"/>
</dbReference>
<dbReference type="PROSITE" id="PS50053">
    <property type="entry name" value="UBIQUITIN_2"/>
    <property type="match status" value="1"/>
</dbReference>
<gene>
    <name evidence="2" type="ORF">OsJ_33661</name>
</gene>
<dbReference type="SUPFAM" id="SSF54236">
    <property type="entry name" value="Ubiquitin-like"/>
    <property type="match status" value="1"/>
</dbReference>
<reference evidence="2" key="2">
    <citation type="submission" date="2008-12" db="EMBL/GenBank/DDBJ databases">
        <title>Improved gene annotation of the rice (Oryza sativa) genomes.</title>
        <authorList>
            <person name="Wang J."/>
            <person name="Li R."/>
            <person name="Fan W."/>
            <person name="Huang Q."/>
            <person name="Zhang J."/>
            <person name="Zhou Y."/>
            <person name="Hu Y."/>
            <person name="Zi S."/>
            <person name="Li J."/>
            <person name="Ni P."/>
            <person name="Zheng H."/>
            <person name="Zhang Y."/>
            <person name="Zhao M."/>
            <person name="Hao Q."/>
            <person name="McDermott J."/>
            <person name="Samudrala R."/>
            <person name="Kristiansen K."/>
            <person name="Wong G.K.-S."/>
        </authorList>
    </citation>
    <scope>NUCLEOTIDE SEQUENCE</scope>
</reference>
<evidence type="ECO:0000259" key="1">
    <source>
        <dbReference type="PROSITE" id="PS50053"/>
    </source>
</evidence>
<accession>A3CAK2</accession>
<dbReference type="Proteomes" id="UP000007752">
    <property type="component" value="Chromosome 11"/>
</dbReference>